<evidence type="ECO:0000256" key="1">
    <source>
        <dbReference type="ARBA" id="ARBA00008857"/>
    </source>
</evidence>
<evidence type="ECO:0000313" key="6">
    <source>
        <dbReference type="Proteomes" id="UP000222106"/>
    </source>
</evidence>
<dbReference type="Gene3D" id="1.10.443.10">
    <property type="entry name" value="Intergrase catalytic core"/>
    <property type="match status" value="1"/>
</dbReference>
<dbReference type="GO" id="GO:0006310">
    <property type="term" value="P:DNA recombination"/>
    <property type="evidence" value="ECO:0007669"/>
    <property type="project" value="UniProtKB-KW"/>
</dbReference>
<protein>
    <submittedName>
        <fullName evidence="5">Site-specific recombinase XerD</fullName>
    </submittedName>
</protein>
<dbReference type="GO" id="GO:0015074">
    <property type="term" value="P:DNA integration"/>
    <property type="evidence" value="ECO:0007669"/>
    <property type="project" value="InterPro"/>
</dbReference>
<comment type="caution">
    <text evidence="5">The sequence shown here is derived from an EMBL/GenBank/DDBJ whole genome shotgun (WGS) entry which is preliminary data.</text>
</comment>
<keyword evidence="6" id="KW-1185">Reference proteome</keyword>
<name>A0A2A9F2V2_9MICO</name>
<dbReference type="GO" id="GO:0003677">
    <property type="term" value="F:DNA binding"/>
    <property type="evidence" value="ECO:0007669"/>
    <property type="project" value="UniProtKB-KW"/>
</dbReference>
<sequence>MELVPGRVPDFLADNGVGLLRAEDRVFEAMVDGWRAQLLARGLTTAFIQSSCRLVERFQEHSNEYPWTWSAHHVDEFFADRRSGERPLALSTLRAHSGAIRAFCAYLTDSRYGWARLCERVFGDVPSQVVFEWNTPRHTTDDAVPPRRRSFARGELQTFFDTADDLVDAEFAKGSKRWLPALRDSIAFKVAYAYGLRRRELALLESVDFGPNPHVPDFGRFGSVQVRWAKGTKGSGPRRRTVLTVPEFDWVVALLEFWLSPDGRARFATADRSTLMWPSERAGGAALRNFDRSFQRLRELAGLPAELSLHALRHSYVTHLIEAGYDPLFVQQQVGHSYSSTTALYTSVSADFKHKTIQRMIARRIGADDGTDGSSHE</sequence>
<dbReference type="Pfam" id="PF00589">
    <property type="entry name" value="Phage_integrase"/>
    <property type="match status" value="1"/>
</dbReference>
<dbReference type="SUPFAM" id="SSF56349">
    <property type="entry name" value="DNA breaking-rejoining enzymes"/>
    <property type="match status" value="1"/>
</dbReference>
<evidence type="ECO:0000256" key="2">
    <source>
        <dbReference type="ARBA" id="ARBA00023125"/>
    </source>
</evidence>
<dbReference type="RefSeq" id="WP_098481984.1">
    <property type="nucleotide sequence ID" value="NZ_PDJI01000001.1"/>
</dbReference>
<dbReference type="EMBL" id="PDJI01000001">
    <property type="protein sequence ID" value="PFG45101.1"/>
    <property type="molecule type" value="Genomic_DNA"/>
</dbReference>
<evidence type="ECO:0000313" key="5">
    <source>
        <dbReference type="EMBL" id="PFG45101.1"/>
    </source>
</evidence>
<keyword evidence="2" id="KW-0238">DNA-binding</keyword>
<evidence type="ECO:0000256" key="3">
    <source>
        <dbReference type="ARBA" id="ARBA00023172"/>
    </source>
</evidence>
<dbReference type="PROSITE" id="PS51898">
    <property type="entry name" value="TYR_RECOMBINASE"/>
    <property type="match status" value="1"/>
</dbReference>
<dbReference type="InterPro" id="IPR002104">
    <property type="entry name" value="Integrase_catalytic"/>
</dbReference>
<accession>A0A2A9F2V2</accession>
<keyword evidence="3" id="KW-0233">DNA recombination</keyword>
<comment type="similarity">
    <text evidence="1">Belongs to the 'phage' integrase family.</text>
</comment>
<proteinExistence type="inferred from homology"/>
<evidence type="ECO:0000259" key="4">
    <source>
        <dbReference type="PROSITE" id="PS51898"/>
    </source>
</evidence>
<dbReference type="PANTHER" id="PTHR30349:SF41">
    <property type="entry name" value="INTEGRASE_RECOMBINASE PROTEIN MJ0367-RELATED"/>
    <property type="match status" value="1"/>
</dbReference>
<gene>
    <name evidence="5" type="ORF">ATJ97_0019</name>
</gene>
<dbReference type="AlphaFoldDB" id="A0A2A9F2V2"/>
<dbReference type="InterPro" id="IPR011010">
    <property type="entry name" value="DNA_brk_join_enz"/>
</dbReference>
<reference evidence="5 6" key="1">
    <citation type="submission" date="2017-10" db="EMBL/GenBank/DDBJ databases">
        <title>Sequencing the genomes of 1000 actinobacteria strains.</title>
        <authorList>
            <person name="Klenk H.-P."/>
        </authorList>
    </citation>
    <scope>NUCLEOTIDE SEQUENCE [LARGE SCALE GENOMIC DNA]</scope>
    <source>
        <strain evidence="5 6">DSM 21838</strain>
    </source>
</reference>
<dbReference type="CDD" id="cd00397">
    <property type="entry name" value="DNA_BRE_C"/>
    <property type="match status" value="1"/>
</dbReference>
<dbReference type="InterPro" id="IPR013762">
    <property type="entry name" value="Integrase-like_cat_sf"/>
</dbReference>
<feature type="domain" description="Tyr recombinase" evidence="4">
    <location>
        <begin position="144"/>
        <end position="358"/>
    </location>
</feature>
<dbReference type="PANTHER" id="PTHR30349">
    <property type="entry name" value="PHAGE INTEGRASE-RELATED"/>
    <property type="match status" value="1"/>
</dbReference>
<dbReference type="InterPro" id="IPR050090">
    <property type="entry name" value="Tyrosine_recombinase_XerCD"/>
</dbReference>
<organism evidence="5 6">
    <name type="scientific">Georgenia soli</name>
    <dbReference type="NCBI Taxonomy" id="638953"/>
    <lineage>
        <taxon>Bacteria</taxon>
        <taxon>Bacillati</taxon>
        <taxon>Actinomycetota</taxon>
        <taxon>Actinomycetes</taxon>
        <taxon>Micrococcales</taxon>
        <taxon>Bogoriellaceae</taxon>
        <taxon>Georgenia</taxon>
    </lineage>
</organism>
<dbReference type="Proteomes" id="UP000222106">
    <property type="component" value="Unassembled WGS sequence"/>
</dbReference>
<dbReference type="OrthoDB" id="3698359at2"/>